<proteinExistence type="predicted"/>
<evidence type="ECO:0000313" key="2">
    <source>
        <dbReference type="Proteomes" id="UP000253201"/>
    </source>
</evidence>
<dbReference type="EMBL" id="QNRL01000003">
    <property type="protein sequence ID" value="RBP12701.1"/>
    <property type="molecule type" value="Genomic_DNA"/>
</dbReference>
<reference evidence="1 2" key="1">
    <citation type="submission" date="2018-06" db="EMBL/GenBank/DDBJ databases">
        <title>Genomic Encyclopedia of Type Strains, Phase IV (KMG-IV): sequencing the most valuable type-strain genomes for metagenomic binning, comparative biology and taxonomic classification.</title>
        <authorList>
            <person name="Goeker M."/>
        </authorList>
    </citation>
    <scope>NUCLEOTIDE SEQUENCE [LARGE SCALE GENOMIC DNA]</scope>
    <source>
        <strain evidence="1 2">DSM 27453</strain>
    </source>
</reference>
<keyword evidence="2" id="KW-1185">Reference proteome</keyword>
<name>A0ABX9FZ76_9ENTR</name>
<dbReference type="Proteomes" id="UP000253201">
    <property type="component" value="Unassembled WGS sequence"/>
</dbReference>
<sequence length="39" mass="4609">MLNRGLTVLKSSSTEKKLDKKIKIRLFKLTFKKRLQTCI</sequence>
<comment type="caution">
    <text evidence="1">The sequence shown here is derived from an EMBL/GenBank/DDBJ whole genome shotgun (WGS) entry which is preliminary data.</text>
</comment>
<gene>
    <name evidence="1" type="ORF">DFQ50_103317</name>
</gene>
<evidence type="ECO:0000313" key="1">
    <source>
        <dbReference type="EMBL" id="RBP12701.1"/>
    </source>
</evidence>
<protein>
    <submittedName>
        <fullName evidence="1">Uncharacterized protein</fullName>
    </submittedName>
</protein>
<accession>A0ABX9FZ76</accession>
<organism evidence="1 2">
    <name type="scientific">Pseudocitrobacter faecalis</name>
    <dbReference type="NCBI Taxonomy" id="1398493"/>
    <lineage>
        <taxon>Bacteria</taxon>
        <taxon>Pseudomonadati</taxon>
        <taxon>Pseudomonadota</taxon>
        <taxon>Gammaproteobacteria</taxon>
        <taxon>Enterobacterales</taxon>
        <taxon>Enterobacteriaceae</taxon>
        <taxon>Pseudocitrobacter</taxon>
    </lineage>
</organism>